<feature type="domain" description="Uracil-DNA glycosylase-like" evidence="11">
    <location>
        <begin position="332"/>
        <end position="487"/>
    </location>
</feature>
<evidence type="ECO:0000256" key="10">
    <source>
        <dbReference type="SAM" id="MobiDB-lite"/>
    </source>
</evidence>
<accession>A0A248VWK3</accession>
<dbReference type="GO" id="GO:0006281">
    <property type="term" value="P:DNA repair"/>
    <property type="evidence" value="ECO:0007669"/>
    <property type="project" value="UniProtKB-KW"/>
</dbReference>
<evidence type="ECO:0000256" key="7">
    <source>
        <dbReference type="ARBA" id="ARBA00023004"/>
    </source>
</evidence>
<dbReference type="InterPro" id="IPR036895">
    <property type="entry name" value="Uracil-DNA_glycosylase-like_sf"/>
</dbReference>
<proteinExistence type="inferred from homology"/>
<evidence type="ECO:0000256" key="3">
    <source>
        <dbReference type="ARBA" id="ARBA00022485"/>
    </source>
</evidence>
<evidence type="ECO:0000256" key="2">
    <source>
        <dbReference type="ARBA" id="ARBA00019403"/>
    </source>
</evidence>
<evidence type="ECO:0000256" key="5">
    <source>
        <dbReference type="ARBA" id="ARBA00022763"/>
    </source>
</evidence>
<dbReference type="InterPro" id="IPR025404">
    <property type="entry name" value="DUF4130"/>
</dbReference>
<evidence type="ECO:0000256" key="1">
    <source>
        <dbReference type="ARBA" id="ARBA00006521"/>
    </source>
</evidence>
<dbReference type="PANTHER" id="PTHR33693:SF9">
    <property type="entry name" value="TYPE-4 URACIL-DNA GLYCOSYLASE"/>
    <property type="match status" value="1"/>
</dbReference>
<protein>
    <recommendedName>
        <fullName evidence="2">Type-4 uracil-DNA glycosylase</fullName>
    </recommendedName>
</protein>
<organism evidence="12 13">
    <name type="scientific">Paraburkholderia aromaticivorans</name>
    <dbReference type="NCBI Taxonomy" id="2026199"/>
    <lineage>
        <taxon>Bacteria</taxon>
        <taxon>Pseudomonadati</taxon>
        <taxon>Pseudomonadota</taxon>
        <taxon>Betaproteobacteria</taxon>
        <taxon>Burkholderiales</taxon>
        <taxon>Burkholderiaceae</taxon>
        <taxon>Paraburkholderia</taxon>
    </lineage>
</organism>
<dbReference type="GO" id="GO:0046872">
    <property type="term" value="F:metal ion binding"/>
    <property type="evidence" value="ECO:0007669"/>
    <property type="project" value="UniProtKB-KW"/>
</dbReference>
<evidence type="ECO:0000259" key="11">
    <source>
        <dbReference type="SMART" id="SM00986"/>
    </source>
</evidence>
<feature type="region of interest" description="Disordered" evidence="10">
    <location>
        <begin position="199"/>
        <end position="235"/>
    </location>
</feature>
<reference evidence="12 13" key="1">
    <citation type="submission" date="2017-08" db="EMBL/GenBank/DDBJ databases">
        <title>Identification and genetic characteristics of simultaneous BTEX- and naphthalene-degrading Paraburkholderia sp. BN5 isolated from petroleum-contaminated soil.</title>
        <authorList>
            <person name="Lee Y."/>
            <person name="Jeon C.O."/>
        </authorList>
    </citation>
    <scope>NUCLEOTIDE SEQUENCE [LARGE SCALE GENOMIC DNA]</scope>
    <source>
        <strain evidence="12 13">BN5</strain>
    </source>
</reference>
<dbReference type="KEGG" id="parb:CJU94_32440"/>
<dbReference type="PANTHER" id="PTHR33693">
    <property type="entry name" value="TYPE-5 URACIL-DNA GLYCOSYLASE"/>
    <property type="match status" value="1"/>
</dbReference>
<dbReference type="InterPro" id="IPR051536">
    <property type="entry name" value="UDG_Type-4/5"/>
</dbReference>
<dbReference type="SUPFAM" id="SSF52141">
    <property type="entry name" value="Uracil-DNA glycosylase-like"/>
    <property type="match status" value="1"/>
</dbReference>
<keyword evidence="5" id="KW-0227">DNA damage</keyword>
<dbReference type="Pfam" id="PF03167">
    <property type="entry name" value="UDG"/>
    <property type="match status" value="1"/>
</dbReference>
<evidence type="ECO:0000256" key="8">
    <source>
        <dbReference type="ARBA" id="ARBA00023014"/>
    </source>
</evidence>
<evidence type="ECO:0000256" key="6">
    <source>
        <dbReference type="ARBA" id="ARBA00022801"/>
    </source>
</evidence>
<dbReference type="AlphaFoldDB" id="A0A248VWK3"/>
<feature type="compositionally biased region" description="Pro residues" evidence="10">
    <location>
        <begin position="217"/>
        <end position="226"/>
    </location>
</feature>
<evidence type="ECO:0000313" key="12">
    <source>
        <dbReference type="EMBL" id="ASW02750.1"/>
    </source>
</evidence>
<dbReference type="InterPro" id="IPR005273">
    <property type="entry name" value="Ura-DNA_glyco_family4"/>
</dbReference>
<keyword evidence="6" id="KW-0378">Hydrolase</keyword>
<dbReference type="OrthoDB" id="5290748at2"/>
<keyword evidence="8" id="KW-0411">Iron-sulfur</keyword>
<dbReference type="GO" id="GO:0097506">
    <property type="term" value="F:deaminated base DNA N-glycosylase activity"/>
    <property type="evidence" value="ECO:0007669"/>
    <property type="project" value="UniProtKB-ARBA"/>
</dbReference>
<dbReference type="RefSeq" id="WP_095422609.1">
    <property type="nucleotide sequence ID" value="NZ_CP022990.1"/>
</dbReference>
<name>A0A248VWK3_9BURK</name>
<dbReference type="Gene3D" id="3.40.470.10">
    <property type="entry name" value="Uracil-DNA glycosylase-like domain"/>
    <property type="match status" value="1"/>
</dbReference>
<keyword evidence="13" id="KW-1185">Reference proteome</keyword>
<sequence length="522" mass="56926">MKSIAIEPSFAAWRRAARELLRQGIEPERIEWVEWVEWVECTSGSSGNAGPHSADIPDSSTAAPPVAAPAIPRELLARLKTAACYRAPDRWSLLYRILWRWTHGERHVVDPQDRDGALLDQRIRSVEHETADLVLLTLFRRRDPSMGLPEFVGWYEPHHDQLERAAARFAERMGDSTWMLATPQGAAFWNGMLLRSGGPAADNGGHAARPRSASQQPNPPAAPVLPPGAMAGEATTSEPTEALWLAYYASVFNVAPAPVPLRYWRTPPAGPPLPAHLARERSRLGAQSGTVTVPAMPPVEYSAVTPPLREPTGPLSTCRRCALWRNAKQAVAGAGPVQAAIMAVGEQPGEDENQSGAPFSGPAGQLLDTVLARAGLDRAALYLTYAVKHYKWETLDQQRVHRTPAPREVEACHYWLEQELAQVAPRVVVTLGATALKALTGAHVNLSEYLGQTIDHGGRLIVPTWHPSYALKMADGRLREDIVAGMVAAFGRAARLAMEPAASLPFRLRQGEQVQEPVGPPR</sequence>
<evidence type="ECO:0000313" key="13">
    <source>
        <dbReference type="Proteomes" id="UP000215158"/>
    </source>
</evidence>
<dbReference type="Pfam" id="PF13566">
    <property type="entry name" value="DUF4130"/>
    <property type="match status" value="1"/>
</dbReference>
<dbReference type="InterPro" id="IPR005122">
    <property type="entry name" value="Uracil-DNA_glycosylase-like"/>
</dbReference>
<dbReference type="CDD" id="cd10030">
    <property type="entry name" value="UDG-F4_TTUDGA_SPO1dp_like"/>
    <property type="match status" value="1"/>
</dbReference>
<dbReference type="NCBIfam" id="TIGR03914">
    <property type="entry name" value="UDG_fam_dom"/>
    <property type="match status" value="1"/>
</dbReference>
<gene>
    <name evidence="12" type="ORF">CJU94_32440</name>
</gene>
<dbReference type="EMBL" id="CP022990">
    <property type="protein sequence ID" value="ASW02750.1"/>
    <property type="molecule type" value="Genomic_DNA"/>
</dbReference>
<keyword evidence="3" id="KW-0004">4Fe-4S</keyword>
<keyword evidence="9" id="KW-0234">DNA repair</keyword>
<keyword evidence="7" id="KW-0408">Iron</keyword>
<evidence type="ECO:0000256" key="9">
    <source>
        <dbReference type="ARBA" id="ARBA00023204"/>
    </source>
</evidence>
<dbReference type="Proteomes" id="UP000215158">
    <property type="component" value="Chromosome 2"/>
</dbReference>
<keyword evidence="4" id="KW-0479">Metal-binding</keyword>
<comment type="similarity">
    <text evidence="1">Belongs to the uracil-DNA glycosylase (UDG) superfamily. Type 4 (UDGa) family.</text>
</comment>
<dbReference type="SMART" id="SM00987">
    <property type="entry name" value="UreE_C"/>
    <property type="match status" value="1"/>
</dbReference>
<dbReference type="SMART" id="SM00986">
    <property type="entry name" value="UDG"/>
    <property type="match status" value="1"/>
</dbReference>
<evidence type="ECO:0000256" key="4">
    <source>
        <dbReference type="ARBA" id="ARBA00022723"/>
    </source>
</evidence>
<dbReference type="GO" id="GO:0051539">
    <property type="term" value="F:4 iron, 4 sulfur cluster binding"/>
    <property type="evidence" value="ECO:0007669"/>
    <property type="project" value="UniProtKB-KW"/>
</dbReference>